<keyword evidence="7" id="KW-1185">Reference proteome</keyword>
<dbReference type="Gene3D" id="1.10.287.950">
    <property type="entry name" value="Methyl-accepting chemotaxis protein"/>
    <property type="match status" value="1"/>
</dbReference>
<dbReference type="GO" id="GO:0004888">
    <property type="term" value="F:transmembrane signaling receptor activity"/>
    <property type="evidence" value="ECO:0007669"/>
    <property type="project" value="TreeGrafter"/>
</dbReference>
<gene>
    <name evidence="6" type="ORF">dnm_043320</name>
</gene>
<keyword evidence="4" id="KW-1133">Transmembrane helix</keyword>
<dbReference type="InterPro" id="IPR004089">
    <property type="entry name" value="MCPsignal_dom"/>
</dbReference>
<dbReference type="PANTHER" id="PTHR43531:SF11">
    <property type="entry name" value="METHYL-ACCEPTING CHEMOTAXIS PROTEIN 3"/>
    <property type="match status" value="1"/>
</dbReference>
<keyword evidence="3" id="KW-0807">Transducer</keyword>
<evidence type="ECO:0000256" key="4">
    <source>
        <dbReference type="SAM" id="Phobius"/>
    </source>
</evidence>
<comment type="similarity">
    <text evidence="2">Belongs to the methyl-accepting chemotaxis (MCP) protein family.</text>
</comment>
<accession>A0A975GNZ4</accession>
<dbReference type="Pfam" id="PF00015">
    <property type="entry name" value="MCPsignal"/>
    <property type="match status" value="1"/>
</dbReference>
<evidence type="ECO:0000259" key="5">
    <source>
        <dbReference type="PROSITE" id="PS50111"/>
    </source>
</evidence>
<evidence type="ECO:0000256" key="2">
    <source>
        <dbReference type="ARBA" id="ARBA00029447"/>
    </source>
</evidence>
<dbReference type="SUPFAM" id="SSF58104">
    <property type="entry name" value="Methyl-accepting chemotaxis protein (MCP) signaling domain"/>
    <property type="match status" value="1"/>
</dbReference>
<dbReference type="SMART" id="SM00283">
    <property type="entry name" value="MA"/>
    <property type="match status" value="1"/>
</dbReference>
<proteinExistence type="inferred from homology"/>
<sequence length="645" mass="70807">MKIQLKTKLTLGALSMLIIAMSLSSFVISVIVRKQNRETSHDILKKSLNVIVEEISEEQADFLSYSRQMATANDIASNIRYIGESKAEVEYSITKLAYETISVGIYKIALNADVWRTAVYDIEGGLTAFFIAENDDVRMGYLHFLPNVTYEVASLRSGTKLTENSWKLQKSFPDIRSEFGKDIPTQEEVRFEVIDNFLCLVSYIPIIGEVYNADIGNTEPKQFGLLTAAMKLDSAFVRKMSGLTGAFVNIFTRKGFSVGSLKQYKTYDLSVFGEQKGQWHMAGQEIIFNDMSLNDKNYFQGILPFYSESACIAALVCLYSKNISEANTWQMIKLMSLVSAGCILLFIPITFLFANSLGRRIQIIAEKLAQISERVSSVSAEISDASQQLATNSFKQSASMTETSSTLNNMSQRIKTNASYANQADALRQETKTASKSANAFMEETIAAMGNMRSSGGEISKIIKTIDEVAFQTNLLALNAAIEAARAGEAGAGFAVVADEVRNLAMRSAKAAKDTQILIEKTVADIHTGSGLVQKTRDAFKTTIKNNVQMGEFIKNMAEILKEQTYAIEQITIAVANTDTATQNNAASAEESSSTAVIMNTQTEKMKQMVDELAAVVGIASSGQQARRGESGKRGIRCCSSNLIR</sequence>
<keyword evidence="1" id="KW-0145">Chemotaxis</keyword>
<dbReference type="EMBL" id="CP061800">
    <property type="protein sequence ID" value="QTA88290.1"/>
    <property type="molecule type" value="Genomic_DNA"/>
</dbReference>
<keyword evidence="4" id="KW-0472">Membrane</keyword>
<evidence type="ECO:0000256" key="1">
    <source>
        <dbReference type="ARBA" id="ARBA00022500"/>
    </source>
</evidence>
<dbReference type="RefSeq" id="WP_207683124.1">
    <property type="nucleotide sequence ID" value="NZ_CP061800.1"/>
</dbReference>
<name>A0A975GNZ4_9BACT</name>
<dbReference type="InterPro" id="IPR051310">
    <property type="entry name" value="MCP_chemotaxis"/>
</dbReference>
<reference evidence="6" key="1">
    <citation type="journal article" date="2021" name="Microb. Physiol.">
        <title>Proteogenomic Insights into the Physiology of Marine, Sulfate-Reducing, Filamentous Desulfonema limicola and Desulfonema magnum.</title>
        <authorList>
            <person name="Schnaars V."/>
            <person name="Wohlbrand L."/>
            <person name="Scheve S."/>
            <person name="Hinrichs C."/>
            <person name="Reinhardt R."/>
            <person name="Rabus R."/>
        </authorList>
    </citation>
    <scope>NUCLEOTIDE SEQUENCE</scope>
    <source>
        <strain evidence="6">4be13</strain>
    </source>
</reference>
<keyword evidence="4" id="KW-0812">Transmembrane</keyword>
<protein>
    <submittedName>
        <fullName evidence="6">Methyl-accepting chemotaxis protein signailing-domain containing protein</fullName>
    </submittedName>
</protein>
<evidence type="ECO:0000313" key="7">
    <source>
        <dbReference type="Proteomes" id="UP000663722"/>
    </source>
</evidence>
<dbReference type="GO" id="GO:0007165">
    <property type="term" value="P:signal transduction"/>
    <property type="evidence" value="ECO:0007669"/>
    <property type="project" value="UniProtKB-KW"/>
</dbReference>
<evidence type="ECO:0000256" key="3">
    <source>
        <dbReference type="PROSITE-ProRule" id="PRU00284"/>
    </source>
</evidence>
<feature type="transmembrane region" description="Helical" evidence="4">
    <location>
        <begin position="331"/>
        <end position="354"/>
    </location>
</feature>
<dbReference type="Proteomes" id="UP000663722">
    <property type="component" value="Chromosome"/>
</dbReference>
<feature type="domain" description="Methyl-accepting transducer" evidence="5">
    <location>
        <begin position="371"/>
        <end position="600"/>
    </location>
</feature>
<dbReference type="GO" id="GO:0005886">
    <property type="term" value="C:plasma membrane"/>
    <property type="evidence" value="ECO:0007669"/>
    <property type="project" value="TreeGrafter"/>
</dbReference>
<dbReference type="PROSITE" id="PS50111">
    <property type="entry name" value="CHEMOTAXIS_TRANSDUC_2"/>
    <property type="match status" value="1"/>
</dbReference>
<evidence type="ECO:0000313" key="6">
    <source>
        <dbReference type="EMBL" id="QTA88290.1"/>
    </source>
</evidence>
<dbReference type="KEGG" id="dmm:dnm_043320"/>
<dbReference type="GO" id="GO:0006935">
    <property type="term" value="P:chemotaxis"/>
    <property type="evidence" value="ECO:0007669"/>
    <property type="project" value="UniProtKB-KW"/>
</dbReference>
<dbReference type="PANTHER" id="PTHR43531">
    <property type="entry name" value="PROTEIN ICFG"/>
    <property type="match status" value="1"/>
</dbReference>
<organism evidence="6 7">
    <name type="scientific">Desulfonema magnum</name>
    <dbReference type="NCBI Taxonomy" id="45655"/>
    <lineage>
        <taxon>Bacteria</taxon>
        <taxon>Pseudomonadati</taxon>
        <taxon>Thermodesulfobacteriota</taxon>
        <taxon>Desulfobacteria</taxon>
        <taxon>Desulfobacterales</taxon>
        <taxon>Desulfococcaceae</taxon>
        <taxon>Desulfonema</taxon>
    </lineage>
</organism>
<dbReference type="AlphaFoldDB" id="A0A975GNZ4"/>